<evidence type="ECO:0000256" key="4">
    <source>
        <dbReference type="ARBA" id="ARBA00022553"/>
    </source>
</evidence>
<dbReference type="SMART" id="SM00388">
    <property type="entry name" value="HisKA"/>
    <property type="match status" value="1"/>
</dbReference>
<dbReference type="InterPro" id="IPR004358">
    <property type="entry name" value="Sig_transdc_His_kin-like_C"/>
</dbReference>
<dbReference type="InterPro" id="IPR005467">
    <property type="entry name" value="His_kinase_dom"/>
</dbReference>
<keyword evidence="4" id="KW-0597">Phosphoprotein</keyword>
<dbReference type="SUPFAM" id="SSF47384">
    <property type="entry name" value="Homodimeric domain of signal transducing histidine kinase"/>
    <property type="match status" value="1"/>
</dbReference>
<dbReference type="Proteomes" id="UP000050836">
    <property type="component" value="Unassembled WGS sequence"/>
</dbReference>
<evidence type="ECO:0000313" key="13">
    <source>
        <dbReference type="Proteomes" id="UP000050836"/>
    </source>
</evidence>
<dbReference type="AlphaFoldDB" id="A0A0R0APX2"/>
<comment type="subcellular location">
    <subcellularLocation>
        <location evidence="2">Membrane</location>
    </subcellularLocation>
</comment>
<evidence type="ECO:0000256" key="1">
    <source>
        <dbReference type="ARBA" id="ARBA00000085"/>
    </source>
</evidence>
<sequence>MAHGLPRKIRIAFIVQALLASLAVLLGGYLVSLVIKHGLVHVVLQEEADYYWQLHEASPVQPPPNTRNIRGYLLETGQSSLSLPKDLRPLEPGFHELKAADQLVLVDQRPAGRLYLVFLRSQAQRAAFWFGVVPVLITLLGIYGASWLTYRASWRIVSPVNWLARRVSQWDPRYPDASELAAERLPADVQGEARQLAAALHSLASRVGQHVARERNFTRDASHELRTPLTVIRMASDMALSTPELDPRLQRSLGRIQRAGRDMEAVIDAFLILAREADIEPQAEWFDVADIVRYEVNNAREMLAGRPVELTLEVVGNNHLLLAPPRVMHVVVSNLLRNACAYTDTGTIAVEVGNDRVVVRDSGIGMTEESLARVFEPFFRAEPARPLGTGLGLSIVRRLCERFGWRIELESAPGQGTTATVHFG</sequence>
<dbReference type="PRINTS" id="PR00344">
    <property type="entry name" value="BCTRLSENSOR"/>
</dbReference>
<dbReference type="Pfam" id="PF02518">
    <property type="entry name" value="HATPase_c"/>
    <property type="match status" value="1"/>
</dbReference>
<feature type="transmembrane region" description="Helical" evidence="10">
    <location>
        <begin position="12"/>
        <end position="35"/>
    </location>
</feature>
<dbReference type="InterPro" id="IPR003594">
    <property type="entry name" value="HATPase_dom"/>
</dbReference>
<proteinExistence type="predicted"/>
<dbReference type="SMART" id="SM00387">
    <property type="entry name" value="HATPase_c"/>
    <property type="match status" value="1"/>
</dbReference>
<dbReference type="EMBL" id="LLXS01000015">
    <property type="protein sequence ID" value="KRG42993.1"/>
    <property type="molecule type" value="Genomic_DNA"/>
</dbReference>
<dbReference type="RefSeq" id="WP_054658086.1">
    <property type="nucleotide sequence ID" value="NZ_BAZI01000053.1"/>
</dbReference>
<comment type="catalytic activity">
    <reaction evidence="1">
        <text>ATP + protein L-histidine = ADP + protein N-phospho-L-histidine.</text>
        <dbReference type="EC" id="2.7.13.3"/>
    </reaction>
</comment>
<evidence type="ECO:0000313" key="12">
    <source>
        <dbReference type="EMBL" id="KRG42993.1"/>
    </source>
</evidence>
<dbReference type="InterPro" id="IPR036097">
    <property type="entry name" value="HisK_dim/P_sf"/>
</dbReference>
<evidence type="ECO:0000256" key="2">
    <source>
        <dbReference type="ARBA" id="ARBA00004370"/>
    </source>
</evidence>
<keyword evidence="5" id="KW-0808">Transferase</keyword>
<keyword evidence="9 10" id="KW-0472">Membrane</keyword>
<dbReference type="EC" id="2.7.13.3" evidence="3"/>
<dbReference type="PROSITE" id="PS50109">
    <property type="entry name" value="HIS_KIN"/>
    <property type="match status" value="1"/>
</dbReference>
<keyword evidence="13" id="KW-1185">Reference proteome</keyword>
<dbReference type="PANTHER" id="PTHR45436">
    <property type="entry name" value="SENSOR HISTIDINE KINASE YKOH"/>
    <property type="match status" value="1"/>
</dbReference>
<dbReference type="Gene3D" id="1.10.287.130">
    <property type="match status" value="1"/>
</dbReference>
<dbReference type="SUPFAM" id="SSF55874">
    <property type="entry name" value="ATPase domain of HSP90 chaperone/DNA topoisomerase II/histidine kinase"/>
    <property type="match status" value="1"/>
</dbReference>
<evidence type="ECO:0000256" key="9">
    <source>
        <dbReference type="ARBA" id="ARBA00023136"/>
    </source>
</evidence>
<evidence type="ECO:0000259" key="11">
    <source>
        <dbReference type="PROSITE" id="PS50109"/>
    </source>
</evidence>
<evidence type="ECO:0000256" key="10">
    <source>
        <dbReference type="SAM" id="Phobius"/>
    </source>
</evidence>
<dbReference type="InterPro" id="IPR036890">
    <property type="entry name" value="HATPase_C_sf"/>
</dbReference>
<dbReference type="OrthoDB" id="9121563at2"/>
<organism evidence="12 13">
    <name type="scientific">Stenotrophomonas pictorum JCM 9942</name>
    <dbReference type="NCBI Taxonomy" id="1236960"/>
    <lineage>
        <taxon>Bacteria</taxon>
        <taxon>Pseudomonadati</taxon>
        <taxon>Pseudomonadota</taxon>
        <taxon>Gammaproteobacteria</taxon>
        <taxon>Lysobacterales</taxon>
        <taxon>Lysobacteraceae</taxon>
        <taxon>Stenotrophomonas</taxon>
    </lineage>
</organism>
<keyword evidence="6 10" id="KW-0812">Transmembrane</keyword>
<name>A0A0R0APX2_9GAMM</name>
<keyword evidence="7 12" id="KW-0418">Kinase</keyword>
<evidence type="ECO:0000256" key="3">
    <source>
        <dbReference type="ARBA" id="ARBA00012438"/>
    </source>
</evidence>
<evidence type="ECO:0000256" key="8">
    <source>
        <dbReference type="ARBA" id="ARBA00022989"/>
    </source>
</evidence>
<evidence type="ECO:0000256" key="6">
    <source>
        <dbReference type="ARBA" id="ARBA00022692"/>
    </source>
</evidence>
<evidence type="ECO:0000256" key="7">
    <source>
        <dbReference type="ARBA" id="ARBA00022777"/>
    </source>
</evidence>
<dbReference type="Pfam" id="PF00512">
    <property type="entry name" value="HisKA"/>
    <property type="match status" value="1"/>
</dbReference>
<dbReference type="InterPro" id="IPR050428">
    <property type="entry name" value="TCS_sensor_his_kinase"/>
</dbReference>
<comment type="caution">
    <text evidence="12">The sequence shown here is derived from an EMBL/GenBank/DDBJ whole genome shotgun (WGS) entry which is preliminary data.</text>
</comment>
<dbReference type="InterPro" id="IPR003661">
    <property type="entry name" value="HisK_dim/P_dom"/>
</dbReference>
<dbReference type="GO" id="GO:0005886">
    <property type="term" value="C:plasma membrane"/>
    <property type="evidence" value="ECO:0007669"/>
    <property type="project" value="TreeGrafter"/>
</dbReference>
<evidence type="ECO:0000256" key="5">
    <source>
        <dbReference type="ARBA" id="ARBA00022679"/>
    </source>
</evidence>
<reference evidence="12 13" key="1">
    <citation type="submission" date="2015-10" db="EMBL/GenBank/DDBJ databases">
        <title>Genome sequencing and analysis of members of genus Stenotrophomonas.</title>
        <authorList>
            <person name="Patil P.P."/>
            <person name="Midha S."/>
            <person name="Patil P.B."/>
        </authorList>
    </citation>
    <scope>NUCLEOTIDE SEQUENCE [LARGE SCALE GENOMIC DNA]</scope>
    <source>
        <strain evidence="12 13">JCM 9942</strain>
    </source>
</reference>
<dbReference type="Gene3D" id="3.30.565.10">
    <property type="entry name" value="Histidine kinase-like ATPase, C-terminal domain"/>
    <property type="match status" value="1"/>
</dbReference>
<dbReference type="PANTHER" id="PTHR45436:SF16">
    <property type="entry name" value="HISTIDINE KINASE"/>
    <property type="match status" value="1"/>
</dbReference>
<dbReference type="GO" id="GO:0000155">
    <property type="term" value="F:phosphorelay sensor kinase activity"/>
    <property type="evidence" value="ECO:0007669"/>
    <property type="project" value="InterPro"/>
</dbReference>
<feature type="transmembrane region" description="Helical" evidence="10">
    <location>
        <begin position="126"/>
        <end position="148"/>
    </location>
</feature>
<dbReference type="CDD" id="cd00082">
    <property type="entry name" value="HisKA"/>
    <property type="match status" value="1"/>
</dbReference>
<protein>
    <recommendedName>
        <fullName evidence="3">histidine kinase</fullName>
        <ecNumber evidence="3">2.7.13.3</ecNumber>
    </recommendedName>
</protein>
<keyword evidence="8 10" id="KW-1133">Transmembrane helix</keyword>
<feature type="domain" description="Histidine kinase" evidence="11">
    <location>
        <begin position="220"/>
        <end position="424"/>
    </location>
</feature>
<accession>A0A0R0APX2</accession>
<gene>
    <name evidence="12" type="ORF">ARC78_07670</name>
</gene>